<dbReference type="RefSeq" id="WP_273599596.1">
    <property type="nucleotide sequence ID" value="NZ_JAQQXT010000003.1"/>
</dbReference>
<gene>
    <name evidence="1" type="ORF">PRZ03_06845</name>
</gene>
<reference evidence="1 2" key="1">
    <citation type="submission" date="2022-10" db="EMBL/GenBank/DDBJ databases">
        <title>Paucibacter sp. hw1 Genome sequencing.</title>
        <authorList>
            <person name="Park S."/>
        </authorList>
    </citation>
    <scope>NUCLEOTIDE SEQUENCE [LARGE SCALE GENOMIC DNA]</scope>
    <source>
        <strain evidence="2">hw1</strain>
    </source>
</reference>
<accession>A0ABT5KBH0</accession>
<evidence type="ECO:0000313" key="2">
    <source>
        <dbReference type="Proteomes" id="UP001221189"/>
    </source>
</evidence>
<proteinExistence type="predicted"/>
<evidence type="ECO:0000313" key="1">
    <source>
        <dbReference type="EMBL" id="MDC8771283.1"/>
    </source>
</evidence>
<dbReference type="Gene3D" id="3.30.70.2050">
    <property type="match status" value="1"/>
</dbReference>
<organism evidence="1 2">
    <name type="scientific">Roseateles albus</name>
    <dbReference type="NCBI Taxonomy" id="2987525"/>
    <lineage>
        <taxon>Bacteria</taxon>
        <taxon>Pseudomonadati</taxon>
        <taxon>Pseudomonadota</taxon>
        <taxon>Betaproteobacteria</taxon>
        <taxon>Burkholderiales</taxon>
        <taxon>Sphaerotilaceae</taxon>
        <taxon>Roseateles</taxon>
    </lineage>
</organism>
<dbReference type="EMBL" id="JAQQXT010000003">
    <property type="protein sequence ID" value="MDC8771283.1"/>
    <property type="molecule type" value="Genomic_DNA"/>
</dbReference>
<name>A0ABT5KBH0_9BURK</name>
<sequence length="219" mass="22809">MLGRTPPTPATPALGRLARLSGTGVLALALTLAAALQLLPRSASSMAEPPADVCLIAPPTPFDAKSGLSLLAPRPVPADARCPVCGMHPARSPAWAAQVIFADNGDAQFFDSPLSLFIYLQDVGRFSRGRKAAEIGALYVSDAASGAWIAAEAAVYVQGSSALGPMRAGNLPAFADAASAQRFAGERGGRLLRFKEISPALLRELDTRSHQKHREKAGA</sequence>
<dbReference type="PANTHER" id="PTHR41247">
    <property type="entry name" value="HTH-TYPE TRANSCRIPTIONAL REPRESSOR YCNK"/>
    <property type="match status" value="1"/>
</dbReference>
<dbReference type="Pfam" id="PF05573">
    <property type="entry name" value="NosL"/>
    <property type="match status" value="1"/>
</dbReference>
<dbReference type="PANTHER" id="PTHR41247:SF1">
    <property type="entry name" value="HTH-TYPE TRANSCRIPTIONAL REPRESSOR YCNK"/>
    <property type="match status" value="1"/>
</dbReference>
<dbReference type="SUPFAM" id="SSF160387">
    <property type="entry name" value="NosL/MerB-like"/>
    <property type="match status" value="1"/>
</dbReference>
<dbReference type="InterPro" id="IPR008719">
    <property type="entry name" value="N2O_reductase_NosL"/>
</dbReference>
<dbReference type="Proteomes" id="UP001221189">
    <property type="component" value="Unassembled WGS sequence"/>
</dbReference>
<protein>
    <submittedName>
        <fullName evidence="1">Nitrous oxide reductase accessory protein NosL</fullName>
    </submittedName>
</protein>
<comment type="caution">
    <text evidence="1">The sequence shown here is derived from an EMBL/GenBank/DDBJ whole genome shotgun (WGS) entry which is preliminary data.</text>
</comment>
<keyword evidence="2" id="KW-1185">Reference proteome</keyword>